<accession>A0A3P6AHJ3</accession>
<name>A0A3P6AHJ3_BRACM</name>
<gene>
    <name evidence="1" type="ORF">BRAA02T04802Z</name>
</gene>
<dbReference type="EMBL" id="LR031573">
    <property type="protein sequence ID" value="VDC84640.1"/>
    <property type="molecule type" value="Genomic_DNA"/>
</dbReference>
<dbReference type="AlphaFoldDB" id="A0A3P6AHJ3"/>
<organism evidence="1">
    <name type="scientific">Brassica campestris</name>
    <name type="common">Field mustard</name>
    <dbReference type="NCBI Taxonomy" id="3711"/>
    <lineage>
        <taxon>Eukaryota</taxon>
        <taxon>Viridiplantae</taxon>
        <taxon>Streptophyta</taxon>
        <taxon>Embryophyta</taxon>
        <taxon>Tracheophyta</taxon>
        <taxon>Spermatophyta</taxon>
        <taxon>Magnoliopsida</taxon>
        <taxon>eudicotyledons</taxon>
        <taxon>Gunneridae</taxon>
        <taxon>Pentapetalae</taxon>
        <taxon>rosids</taxon>
        <taxon>malvids</taxon>
        <taxon>Brassicales</taxon>
        <taxon>Brassicaceae</taxon>
        <taxon>Brassiceae</taxon>
        <taxon>Brassica</taxon>
    </lineage>
</organism>
<protein>
    <submittedName>
        <fullName evidence="1">Uncharacterized protein</fullName>
    </submittedName>
</protein>
<proteinExistence type="predicted"/>
<feature type="non-terminal residue" evidence="1">
    <location>
        <position position="1"/>
    </location>
</feature>
<sequence>GFSGPWSYSYHVASPLLCSWYTMLLSDTTKISLKKVTNLYKDYHILNRN</sequence>
<reference evidence="1" key="1">
    <citation type="submission" date="2018-11" db="EMBL/GenBank/DDBJ databases">
        <authorList>
            <consortium name="Genoscope - CEA"/>
            <person name="William W."/>
        </authorList>
    </citation>
    <scope>NUCLEOTIDE SEQUENCE</scope>
</reference>
<evidence type="ECO:0000313" key="1">
    <source>
        <dbReference type="EMBL" id="VDC84640.1"/>
    </source>
</evidence>